<feature type="transmembrane region" description="Helical" evidence="8">
    <location>
        <begin position="253"/>
        <end position="275"/>
    </location>
</feature>
<dbReference type="PROSITE" id="PS50928">
    <property type="entry name" value="ABC_TM1"/>
    <property type="match status" value="1"/>
</dbReference>
<protein>
    <submittedName>
        <fullName evidence="10">Amino acid ABC transporter permease</fullName>
    </submittedName>
</protein>
<dbReference type="RefSeq" id="WP_132484276.1">
    <property type="nucleotide sequence ID" value="NZ_SMKW01000012.1"/>
</dbReference>
<dbReference type="Gene3D" id="1.10.3720.10">
    <property type="entry name" value="MetI-like"/>
    <property type="match status" value="1"/>
</dbReference>
<feature type="transmembrane region" description="Helical" evidence="8">
    <location>
        <begin position="142"/>
        <end position="163"/>
    </location>
</feature>
<gene>
    <name evidence="10" type="ORF">E1288_11870</name>
</gene>
<dbReference type="CDD" id="cd06261">
    <property type="entry name" value="TM_PBP2"/>
    <property type="match status" value="1"/>
</dbReference>
<evidence type="ECO:0000259" key="9">
    <source>
        <dbReference type="PROSITE" id="PS50928"/>
    </source>
</evidence>
<feature type="transmembrane region" description="Helical" evidence="8">
    <location>
        <begin position="65"/>
        <end position="90"/>
    </location>
</feature>
<comment type="similarity">
    <text evidence="8">Belongs to the binding-protein-dependent transport system permease family.</text>
</comment>
<dbReference type="InterPro" id="IPR043429">
    <property type="entry name" value="ArtM/GltK/GlnP/TcyL/YhdX-like"/>
</dbReference>
<dbReference type="EMBL" id="SMKW01000012">
    <property type="protein sequence ID" value="TDD52492.1"/>
    <property type="molecule type" value="Genomic_DNA"/>
</dbReference>
<dbReference type="InterPro" id="IPR000515">
    <property type="entry name" value="MetI-like"/>
</dbReference>
<dbReference type="GO" id="GO:0022857">
    <property type="term" value="F:transmembrane transporter activity"/>
    <property type="evidence" value="ECO:0007669"/>
    <property type="project" value="InterPro"/>
</dbReference>
<name>A0A4R4Z8I1_9PSEU</name>
<dbReference type="InterPro" id="IPR035906">
    <property type="entry name" value="MetI-like_sf"/>
</dbReference>
<dbReference type="Proteomes" id="UP000294947">
    <property type="component" value="Unassembled WGS sequence"/>
</dbReference>
<dbReference type="InterPro" id="IPR010065">
    <property type="entry name" value="AA_ABC_transptr_permease_3TM"/>
</dbReference>
<comment type="subcellular location">
    <subcellularLocation>
        <location evidence="1 8">Cell membrane</location>
        <topology evidence="1 8">Multi-pass membrane protein</topology>
    </subcellularLocation>
</comment>
<dbReference type="NCBIfam" id="TIGR01726">
    <property type="entry name" value="HEQRo_perm_3TM"/>
    <property type="match status" value="1"/>
</dbReference>
<dbReference type="OrthoDB" id="92598at2"/>
<keyword evidence="7 8" id="KW-0472">Membrane</keyword>
<evidence type="ECO:0000256" key="7">
    <source>
        <dbReference type="ARBA" id="ARBA00023136"/>
    </source>
</evidence>
<dbReference type="PANTHER" id="PTHR30614:SF0">
    <property type="entry name" value="L-CYSTINE TRANSPORT SYSTEM PERMEASE PROTEIN TCYL"/>
    <property type="match status" value="1"/>
</dbReference>
<reference evidence="10 11" key="1">
    <citation type="submission" date="2019-03" db="EMBL/GenBank/DDBJ databases">
        <title>Draft genome sequences of novel Actinobacteria.</title>
        <authorList>
            <person name="Sahin N."/>
            <person name="Ay H."/>
            <person name="Saygin H."/>
        </authorList>
    </citation>
    <scope>NUCLEOTIDE SEQUENCE [LARGE SCALE GENOMIC DNA]</scope>
    <source>
        <strain evidence="10 11">7K502</strain>
    </source>
</reference>
<feature type="transmembrane region" description="Helical" evidence="8">
    <location>
        <begin position="23"/>
        <end position="45"/>
    </location>
</feature>
<comment type="caution">
    <text evidence="10">The sequence shown here is derived from an EMBL/GenBank/DDBJ whole genome shotgun (WGS) entry which is preliminary data.</text>
</comment>
<proteinExistence type="inferred from homology"/>
<dbReference type="GO" id="GO:0006865">
    <property type="term" value="P:amino acid transport"/>
    <property type="evidence" value="ECO:0007669"/>
    <property type="project" value="UniProtKB-KW"/>
</dbReference>
<keyword evidence="5" id="KW-0029">Amino-acid transport</keyword>
<keyword evidence="2 8" id="KW-0813">Transport</keyword>
<keyword evidence="4 8" id="KW-0812">Transmembrane</keyword>
<evidence type="ECO:0000256" key="6">
    <source>
        <dbReference type="ARBA" id="ARBA00022989"/>
    </source>
</evidence>
<dbReference type="FunFam" id="1.10.3720.10:FF:000006">
    <property type="entry name" value="Glutamate/aspartate ABC transporter, permease protein GltK"/>
    <property type="match status" value="1"/>
</dbReference>
<evidence type="ECO:0000313" key="11">
    <source>
        <dbReference type="Proteomes" id="UP000294947"/>
    </source>
</evidence>
<dbReference type="GO" id="GO:0043190">
    <property type="term" value="C:ATP-binding cassette (ABC) transporter complex"/>
    <property type="evidence" value="ECO:0007669"/>
    <property type="project" value="InterPro"/>
</dbReference>
<accession>A0A4R4Z8I1</accession>
<feature type="domain" description="ABC transmembrane type-1" evidence="9">
    <location>
        <begin position="66"/>
        <end position="272"/>
    </location>
</feature>
<dbReference type="SUPFAM" id="SSF161098">
    <property type="entry name" value="MetI-like"/>
    <property type="match status" value="1"/>
</dbReference>
<feature type="transmembrane region" description="Helical" evidence="8">
    <location>
        <begin position="102"/>
        <end position="122"/>
    </location>
</feature>
<dbReference type="Pfam" id="PF00528">
    <property type="entry name" value="BPD_transp_1"/>
    <property type="match status" value="1"/>
</dbReference>
<evidence type="ECO:0000256" key="1">
    <source>
        <dbReference type="ARBA" id="ARBA00004651"/>
    </source>
</evidence>
<evidence type="ECO:0000256" key="2">
    <source>
        <dbReference type="ARBA" id="ARBA00022448"/>
    </source>
</evidence>
<evidence type="ECO:0000256" key="5">
    <source>
        <dbReference type="ARBA" id="ARBA00022970"/>
    </source>
</evidence>
<dbReference type="PANTHER" id="PTHR30614">
    <property type="entry name" value="MEMBRANE COMPONENT OF AMINO ACID ABC TRANSPORTER"/>
    <property type="match status" value="1"/>
</dbReference>
<sequence>MTTVDAAVGETGRLVIVKRPRPWRIVGTVVLVLLGAALLTSLVTNEQYEWDVVAEYLTARSIAEGALLTVELTAITMVAGLLLGIVLAVMRQSQSKLISGAAAGYIWFFRGTPLLIQLIFWFNLSALYPVLELKIPFGPVLISGNANVFITPFVAAVLGLALNEAAYMAEIVRGGLLGVDRGQTEAAQALGMGKLHILRRIVLPQAMRIIIPPTANQTVATLKNTSLVSVLGAMDLMHSAQVIYSRTYQTMPLLIVAALWYLAMTSVLTVAQHYVERHYGKGAVA</sequence>
<keyword evidence="11" id="KW-1185">Reference proteome</keyword>
<organism evidence="10 11">
    <name type="scientific">Saccharopolyspora elongata</name>
    <dbReference type="NCBI Taxonomy" id="2530387"/>
    <lineage>
        <taxon>Bacteria</taxon>
        <taxon>Bacillati</taxon>
        <taxon>Actinomycetota</taxon>
        <taxon>Actinomycetes</taxon>
        <taxon>Pseudonocardiales</taxon>
        <taxon>Pseudonocardiaceae</taxon>
        <taxon>Saccharopolyspora</taxon>
    </lineage>
</organism>
<evidence type="ECO:0000256" key="3">
    <source>
        <dbReference type="ARBA" id="ARBA00022475"/>
    </source>
</evidence>
<evidence type="ECO:0000256" key="4">
    <source>
        <dbReference type="ARBA" id="ARBA00022692"/>
    </source>
</evidence>
<evidence type="ECO:0000256" key="8">
    <source>
        <dbReference type="RuleBase" id="RU363032"/>
    </source>
</evidence>
<keyword evidence="3" id="KW-1003">Cell membrane</keyword>
<dbReference type="AlphaFoldDB" id="A0A4R4Z8I1"/>
<evidence type="ECO:0000313" key="10">
    <source>
        <dbReference type="EMBL" id="TDD52492.1"/>
    </source>
</evidence>
<keyword evidence="6 8" id="KW-1133">Transmembrane helix</keyword>